<dbReference type="EMBL" id="BONY01000066">
    <property type="protein sequence ID" value="GIH09371.1"/>
    <property type="molecule type" value="Genomic_DNA"/>
</dbReference>
<proteinExistence type="predicted"/>
<dbReference type="Pfam" id="PF25547">
    <property type="entry name" value="WXG100_2"/>
    <property type="match status" value="1"/>
</dbReference>
<evidence type="ECO:0000313" key="4">
    <source>
        <dbReference type="Proteomes" id="UP000612899"/>
    </source>
</evidence>
<evidence type="ECO:0000256" key="1">
    <source>
        <dbReference type="SAM" id="Phobius"/>
    </source>
</evidence>
<feature type="domain" description="Outer membrane channel protein CpnT-like N-terminal" evidence="2">
    <location>
        <begin position="17"/>
        <end position="136"/>
    </location>
</feature>
<keyword evidence="1" id="KW-0812">Transmembrane</keyword>
<name>A0A8J3VKT2_9ACTN</name>
<reference evidence="3" key="1">
    <citation type="submission" date="2021-01" db="EMBL/GenBank/DDBJ databases">
        <title>Whole genome shotgun sequence of Rhizocola hellebori NBRC 109834.</title>
        <authorList>
            <person name="Komaki H."/>
            <person name="Tamura T."/>
        </authorList>
    </citation>
    <scope>NUCLEOTIDE SEQUENCE</scope>
    <source>
        <strain evidence="3">NBRC 109834</strain>
    </source>
</reference>
<dbReference type="RefSeq" id="WP_203913104.1">
    <property type="nucleotide sequence ID" value="NZ_BONY01000066.1"/>
</dbReference>
<evidence type="ECO:0000259" key="2">
    <source>
        <dbReference type="Pfam" id="PF25547"/>
    </source>
</evidence>
<keyword evidence="1" id="KW-1133">Transmembrane helix</keyword>
<feature type="transmembrane region" description="Helical" evidence="1">
    <location>
        <begin position="91"/>
        <end position="108"/>
    </location>
</feature>
<feature type="transmembrane region" description="Helical" evidence="1">
    <location>
        <begin position="114"/>
        <end position="137"/>
    </location>
</feature>
<sequence length="164" mass="17205">MGMQLPGELISVLSMLGYTWPKADEEKLYELSQSWMTFSGVLRTHVSDADAAAAVAWQGNFADTITAFQTKWQADTSPSARLANSATGAQIVGAALMVAAGIVLALKISVITQLIILAVQIAQAIATAVVTFGASLLEIPIFKMITGAIVDKLIDLALNAVLNG</sequence>
<dbReference type="AlphaFoldDB" id="A0A8J3VKT2"/>
<organism evidence="3 4">
    <name type="scientific">Rhizocola hellebori</name>
    <dbReference type="NCBI Taxonomy" id="1392758"/>
    <lineage>
        <taxon>Bacteria</taxon>
        <taxon>Bacillati</taxon>
        <taxon>Actinomycetota</taxon>
        <taxon>Actinomycetes</taxon>
        <taxon>Micromonosporales</taxon>
        <taxon>Micromonosporaceae</taxon>
        <taxon>Rhizocola</taxon>
    </lineage>
</organism>
<gene>
    <name evidence="3" type="ORF">Rhe02_74380</name>
</gene>
<dbReference type="InterPro" id="IPR057746">
    <property type="entry name" value="CpnT-like_N"/>
</dbReference>
<dbReference type="Proteomes" id="UP000612899">
    <property type="component" value="Unassembled WGS sequence"/>
</dbReference>
<accession>A0A8J3VKT2</accession>
<comment type="caution">
    <text evidence="3">The sequence shown here is derived from an EMBL/GenBank/DDBJ whole genome shotgun (WGS) entry which is preliminary data.</text>
</comment>
<evidence type="ECO:0000313" key="3">
    <source>
        <dbReference type="EMBL" id="GIH09371.1"/>
    </source>
</evidence>
<protein>
    <recommendedName>
        <fullName evidence="2">Outer membrane channel protein CpnT-like N-terminal domain-containing protein</fullName>
    </recommendedName>
</protein>
<keyword evidence="1" id="KW-0472">Membrane</keyword>
<keyword evidence="4" id="KW-1185">Reference proteome</keyword>